<evidence type="ECO:0000313" key="2">
    <source>
        <dbReference type="Proteomes" id="UP001300261"/>
    </source>
</evidence>
<protein>
    <submittedName>
        <fullName evidence="1">Uncharacterized protein</fullName>
    </submittedName>
</protein>
<sequence length="73" mass="7894">MTMTPASAENYLGRSAEQRAKDVVSRIVSQTEPIPVHLGGGQKLDLQVLYDEVVAALRETIDDLAYCADSKAS</sequence>
<accession>A0ABT3R708</accession>
<organism evidence="1 2">
    <name type="scientific">Roseibium salinum</name>
    <dbReference type="NCBI Taxonomy" id="1604349"/>
    <lineage>
        <taxon>Bacteria</taxon>
        <taxon>Pseudomonadati</taxon>
        <taxon>Pseudomonadota</taxon>
        <taxon>Alphaproteobacteria</taxon>
        <taxon>Hyphomicrobiales</taxon>
        <taxon>Stappiaceae</taxon>
        <taxon>Roseibium</taxon>
    </lineage>
</organism>
<gene>
    <name evidence="1" type="ORF">ON753_21535</name>
</gene>
<dbReference type="RefSeq" id="WP_265965319.1">
    <property type="nucleotide sequence ID" value="NZ_JAPEVI010000003.1"/>
</dbReference>
<evidence type="ECO:0000313" key="1">
    <source>
        <dbReference type="EMBL" id="MCX2724921.1"/>
    </source>
</evidence>
<reference evidence="1 2" key="1">
    <citation type="journal article" date="2016" name="Int. J. Syst. Evol. Microbiol.">
        <title>Labrenzia salina sp. nov., isolated from the rhizosphere of the halophyte Arthrocnemum macrostachyum.</title>
        <authorList>
            <person name="Camacho M."/>
            <person name="Redondo-Gomez S."/>
            <person name="Rodriguez-Llorente I."/>
            <person name="Rohde M."/>
            <person name="Sproer C."/>
            <person name="Schumann P."/>
            <person name="Klenk H.P."/>
            <person name="Montero-Calasanz M.D.C."/>
        </authorList>
    </citation>
    <scope>NUCLEOTIDE SEQUENCE [LARGE SCALE GENOMIC DNA]</scope>
    <source>
        <strain evidence="1 2">DSM 29163</strain>
    </source>
</reference>
<comment type="caution">
    <text evidence="1">The sequence shown here is derived from an EMBL/GenBank/DDBJ whole genome shotgun (WGS) entry which is preliminary data.</text>
</comment>
<proteinExistence type="predicted"/>
<dbReference type="EMBL" id="JAPEVI010000003">
    <property type="protein sequence ID" value="MCX2724921.1"/>
    <property type="molecule type" value="Genomic_DNA"/>
</dbReference>
<keyword evidence="2" id="KW-1185">Reference proteome</keyword>
<dbReference type="Proteomes" id="UP001300261">
    <property type="component" value="Unassembled WGS sequence"/>
</dbReference>
<name>A0ABT3R708_9HYPH</name>